<dbReference type="SMART" id="SM00490">
    <property type="entry name" value="HELICc"/>
    <property type="match status" value="1"/>
</dbReference>
<dbReference type="EMBL" id="ML121536">
    <property type="protein sequence ID" value="RPB26004.1"/>
    <property type="molecule type" value="Genomic_DNA"/>
</dbReference>
<dbReference type="InterPro" id="IPR018973">
    <property type="entry name" value="MZB"/>
</dbReference>
<evidence type="ECO:0000313" key="6">
    <source>
        <dbReference type="EMBL" id="RPB26004.1"/>
    </source>
</evidence>
<dbReference type="Pfam" id="PF00270">
    <property type="entry name" value="DEAD"/>
    <property type="match status" value="1"/>
</dbReference>
<keyword evidence="7" id="KW-1185">Reference proteome</keyword>
<feature type="region of interest" description="Disordered" evidence="3">
    <location>
        <begin position="1"/>
        <end position="59"/>
    </location>
</feature>
<dbReference type="SUPFAM" id="SSF52540">
    <property type="entry name" value="P-loop containing nucleoside triphosphate hydrolases"/>
    <property type="match status" value="1"/>
</dbReference>
<dbReference type="OrthoDB" id="18781at2759"/>
<dbReference type="PANTHER" id="PTHR47957">
    <property type="entry name" value="ATP-DEPENDENT HELICASE HRQ1"/>
    <property type="match status" value="1"/>
</dbReference>
<dbReference type="InterPro" id="IPR014001">
    <property type="entry name" value="Helicase_ATP-bd"/>
</dbReference>
<keyword evidence="6" id="KW-0378">Hydrolase</keyword>
<evidence type="ECO:0000256" key="2">
    <source>
        <dbReference type="ARBA" id="ARBA00022840"/>
    </source>
</evidence>
<evidence type="ECO:0000259" key="5">
    <source>
        <dbReference type="PROSITE" id="PS51194"/>
    </source>
</evidence>
<dbReference type="Gene3D" id="3.40.50.300">
    <property type="entry name" value="P-loop containing nucleotide triphosphate hydrolases"/>
    <property type="match status" value="2"/>
</dbReference>
<dbReference type="CDD" id="cd17923">
    <property type="entry name" value="DEXHc_Hrq1-like"/>
    <property type="match status" value="1"/>
</dbReference>
<dbReference type="GO" id="GO:0043138">
    <property type="term" value="F:3'-5' DNA helicase activity"/>
    <property type="evidence" value="ECO:0007669"/>
    <property type="project" value="TreeGrafter"/>
</dbReference>
<dbReference type="Pfam" id="PF00271">
    <property type="entry name" value="Helicase_C"/>
    <property type="match status" value="1"/>
</dbReference>
<dbReference type="Pfam" id="PF09369">
    <property type="entry name" value="MZB"/>
    <property type="match status" value="1"/>
</dbReference>
<evidence type="ECO:0000259" key="4">
    <source>
        <dbReference type="PROSITE" id="PS51192"/>
    </source>
</evidence>
<keyword evidence="1" id="KW-0547">Nucleotide-binding</keyword>
<dbReference type="GO" id="GO:0003676">
    <property type="term" value="F:nucleic acid binding"/>
    <property type="evidence" value="ECO:0007669"/>
    <property type="project" value="InterPro"/>
</dbReference>
<evidence type="ECO:0000313" key="7">
    <source>
        <dbReference type="Proteomes" id="UP000267821"/>
    </source>
</evidence>
<reference evidence="6 7" key="1">
    <citation type="journal article" date="2018" name="Nat. Ecol. Evol.">
        <title>Pezizomycetes genomes reveal the molecular basis of ectomycorrhizal truffle lifestyle.</title>
        <authorList>
            <person name="Murat C."/>
            <person name="Payen T."/>
            <person name="Noel B."/>
            <person name="Kuo A."/>
            <person name="Morin E."/>
            <person name="Chen J."/>
            <person name="Kohler A."/>
            <person name="Krizsan K."/>
            <person name="Balestrini R."/>
            <person name="Da Silva C."/>
            <person name="Montanini B."/>
            <person name="Hainaut M."/>
            <person name="Levati E."/>
            <person name="Barry K.W."/>
            <person name="Belfiori B."/>
            <person name="Cichocki N."/>
            <person name="Clum A."/>
            <person name="Dockter R.B."/>
            <person name="Fauchery L."/>
            <person name="Guy J."/>
            <person name="Iotti M."/>
            <person name="Le Tacon F."/>
            <person name="Lindquist E.A."/>
            <person name="Lipzen A."/>
            <person name="Malagnac F."/>
            <person name="Mello A."/>
            <person name="Molinier V."/>
            <person name="Miyauchi S."/>
            <person name="Poulain J."/>
            <person name="Riccioni C."/>
            <person name="Rubini A."/>
            <person name="Sitrit Y."/>
            <person name="Splivallo R."/>
            <person name="Traeger S."/>
            <person name="Wang M."/>
            <person name="Zifcakova L."/>
            <person name="Wipf D."/>
            <person name="Zambonelli A."/>
            <person name="Paolocci F."/>
            <person name="Nowrousian M."/>
            <person name="Ottonello S."/>
            <person name="Baldrian P."/>
            <person name="Spatafora J.W."/>
            <person name="Henrissat B."/>
            <person name="Nagy L.G."/>
            <person name="Aury J.M."/>
            <person name="Wincker P."/>
            <person name="Grigoriev I.V."/>
            <person name="Bonfante P."/>
            <person name="Martin F.M."/>
        </authorList>
    </citation>
    <scope>NUCLEOTIDE SEQUENCE [LARGE SCALE GENOMIC DNA]</scope>
    <source>
        <strain evidence="6 7">ATCC MYA-4762</strain>
    </source>
</reference>
<dbReference type="InterPro" id="IPR055227">
    <property type="entry name" value="HRQ1_WHD"/>
</dbReference>
<feature type="domain" description="Helicase C-terminal" evidence="5">
    <location>
        <begin position="546"/>
        <end position="701"/>
    </location>
</feature>
<dbReference type="CDD" id="cd18797">
    <property type="entry name" value="SF2_C_Hrq"/>
    <property type="match status" value="1"/>
</dbReference>
<evidence type="ECO:0000256" key="3">
    <source>
        <dbReference type="SAM" id="MobiDB-lite"/>
    </source>
</evidence>
<protein>
    <submittedName>
        <fullName evidence="6">P-loop containing nucleoside triphosphate hydrolase protein</fullName>
    </submittedName>
</protein>
<gene>
    <name evidence="6" type="ORF">L211DRAFT_836103</name>
</gene>
<dbReference type="Proteomes" id="UP000267821">
    <property type="component" value="Unassembled WGS sequence"/>
</dbReference>
<dbReference type="InterPro" id="IPR027417">
    <property type="entry name" value="P-loop_NTPase"/>
</dbReference>
<dbReference type="Pfam" id="PF22982">
    <property type="entry name" value="WHD_HRQ1"/>
    <property type="match status" value="1"/>
</dbReference>
<dbReference type="GO" id="GO:0005634">
    <property type="term" value="C:nucleus"/>
    <property type="evidence" value="ECO:0007669"/>
    <property type="project" value="TreeGrafter"/>
</dbReference>
<dbReference type="GO" id="GO:0006289">
    <property type="term" value="P:nucleotide-excision repair"/>
    <property type="evidence" value="ECO:0007669"/>
    <property type="project" value="TreeGrafter"/>
</dbReference>
<dbReference type="PROSITE" id="PS51192">
    <property type="entry name" value="HELICASE_ATP_BIND_1"/>
    <property type="match status" value="1"/>
</dbReference>
<dbReference type="PROSITE" id="PS51194">
    <property type="entry name" value="HELICASE_CTER"/>
    <property type="match status" value="1"/>
</dbReference>
<proteinExistence type="predicted"/>
<name>A0A3N4LSW1_9PEZI</name>
<dbReference type="FunCoup" id="A0A3N4LSW1">
    <property type="interactions" value="91"/>
</dbReference>
<accession>A0A3N4LSW1</accession>
<dbReference type="InterPro" id="IPR011545">
    <property type="entry name" value="DEAD/DEAH_box_helicase_dom"/>
</dbReference>
<feature type="compositionally biased region" description="Basic and acidic residues" evidence="3">
    <location>
        <begin position="8"/>
        <end position="45"/>
    </location>
</feature>
<dbReference type="InterPro" id="IPR001650">
    <property type="entry name" value="Helicase_C-like"/>
</dbReference>
<keyword evidence="2" id="KW-0067">ATP-binding</keyword>
<dbReference type="SMART" id="SM00487">
    <property type="entry name" value="DEXDc"/>
    <property type="match status" value="1"/>
</dbReference>
<dbReference type="AlphaFoldDB" id="A0A3N4LSW1"/>
<dbReference type="InParanoid" id="A0A3N4LSW1"/>
<dbReference type="GO" id="GO:0016787">
    <property type="term" value="F:hydrolase activity"/>
    <property type="evidence" value="ECO:0007669"/>
    <property type="project" value="UniProtKB-KW"/>
</dbReference>
<dbReference type="STRING" id="1051890.A0A3N4LSW1"/>
<organism evidence="6 7">
    <name type="scientific">Terfezia boudieri ATCC MYA-4762</name>
    <dbReference type="NCBI Taxonomy" id="1051890"/>
    <lineage>
        <taxon>Eukaryota</taxon>
        <taxon>Fungi</taxon>
        <taxon>Dikarya</taxon>
        <taxon>Ascomycota</taxon>
        <taxon>Pezizomycotina</taxon>
        <taxon>Pezizomycetes</taxon>
        <taxon>Pezizales</taxon>
        <taxon>Pezizaceae</taxon>
        <taxon>Terfezia</taxon>
    </lineage>
</organism>
<dbReference type="GO" id="GO:0036297">
    <property type="term" value="P:interstrand cross-link repair"/>
    <property type="evidence" value="ECO:0007669"/>
    <property type="project" value="TreeGrafter"/>
</dbReference>
<dbReference type="PANTHER" id="PTHR47957:SF3">
    <property type="entry name" value="ATP-DEPENDENT HELICASE HRQ1"/>
    <property type="match status" value="1"/>
</dbReference>
<feature type="domain" description="Helicase ATP-binding" evidence="4">
    <location>
        <begin position="318"/>
        <end position="505"/>
    </location>
</feature>
<sequence>MPPRKRKAAEDVNVKEVDSGAETKRKGKGKRADLQVKKTKSKEIKEGEEESTPVPTAAPLPWPQHFKRLSQTHSALNLVYTFCCTRKHLATTFETIKAAVEGRIRRELSVDEVVEVKCLVGPRGIRLEWTNCSEEEEWDDDKGKAKGGMALLFEYVDGADGGRKKTKSGATLEMTQAQMMKVINRRNERFTNAVNGFLEKCAKEGVQDPVEVFRKGCAAHMPVSPYLSEESSSTPASPESTIPPEIPIERKSITEILGEIKHTREFYHDQIVPGGHFTIPARGPNFGDLTFLLSQGLVNALYNARGITRLYSHQAAALNAIHGGEDVIVSTSTSSGKSLIYQLPVLHAIERDRRTKAMYIFPTKALAQDQLRGLKDLLSWMGEGGTPLEGIEVGTFDGDMGPEERREVRERATVVFTNPDMLHVAVLPNEGLWRSFLRELKFVVVDELHVYNNQFGAHMAFIMRRLRRICAIVGNEDIRFISCSATVANPEEHMKTIFGLAEVTHISIDGSPSGTKQFLCWDPPLKDPTHNPIGPRTDIITESAHLLMHLILRGVRTIAFARVRKSAELLLTALRTELIRLGRPEAADRVMAYRGGYTPQDRRQIENDMFQGKLLCIIATTALELGVDIGSLDAVVMVGFPFSVAGMRQQSGRAGRRNRDSLAVLMGSGAPMDRYYMNKPGELMSAPNASVEVDIWGDEGVAEGHLQCAALESPIHPGRDERFFAPPQGLRKFCEERLQKGDPDPSPGIERHHYYHPHQRFLPQPARRMAMRDTDDKNKISIVDVTSHRNKILEELEPARASFTLYTGAVYLHQGRTYLVRHLDIDNYIARVERVSVNYITIPRDHTEVWPYRTDASRVLTLPPPHTNNSKPTTITVSNGAIRLSTVIYGYNRVPPPPSRPHILESIDTSTVELPHRFVSGTWLDLPPYLPDLLTSHGIDALAAVHAAEHAIQGALLPGKVRVKCRVKLGGGAEMIFWDSAGGEGGMGWRVFEDVEGWIGKGLEKVERCGCAGEDGCEKCIGAVGGGWPLGSGQKEIGRCYEGDQGVSKKGAEIVLSVLRGREVEWGSRDLEFVGEVLEGSVKNAAA</sequence>
<evidence type="ECO:0000256" key="1">
    <source>
        <dbReference type="ARBA" id="ARBA00022741"/>
    </source>
</evidence>
<dbReference type="GO" id="GO:0005524">
    <property type="term" value="F:ATP binding"/>
    <property type="evidence" value="ECO:0007669"/>
    <property type="project" value="UniProtKB-KW"/>
</dbReference>